<dbReference type="Pfam" id="PF25876">
    <property type="entry name" value="HH_MFP_RND"/>
    <property type="match status" value="1"/>
</dbReference>
<accession>A0A928V2F2</accession>
<dbReference type="InterPro" id="IPR058625">
    <property type="entry name" value="MdtA-like_BSH"/>
</dbReference>
<proteinExistence type="inferred from homology"/>
<dbReference type="InterPro" id="IPR058624">
    <property type="entry name" value="MdtA-like_HH"/>
</dbReference>
<keyword evidence="8" id="KW-1185">Reference proteome</keyword>
<dbReference type="RefSeq" id="WP_193906265.1">
    <property type="nucleotide sequence ID" value="NZ_PRDL01000001.1"/>
</dbReference>
<organism evidence="7 8">
    <name type="scientific">Cellvibrio polysaccharolyticus</name>
    <dbReference type="NCBI Taxonomy" id="2082724"/>
    <lineage>
        <taxon>Bacteria</taxon>
        <taxon>Pseudomonadati</taxon>
        <taxon>Pseudomonadota</taxon>
        <taxon>Gammaproteobacteria</taxon>
        <taxon>Cellvibrionales</taxon>
        <taxon>Cellvibrionaceae</taxon>
        <taxon>Cellvibrio</taxon>
    </lineage>
</organism>
<dbReference type="InterPro" id="IPR006143">
    <property type="entry name" value="RND_pump_MFP"/>
</dbReference>
<dbReference type="EMBL" id="PRDL01000001">
    <property type="protein sequence ID" value="MBE8715716.1"/>
    <property type="molecule type" value="Genomic_DNA"/>
</dbReference>
<dbReference type="Pfam" id="PF25944">
    <property type="entry name" value="Beta-barrel_RND"/>
    <property type="match status" value="1"/>
</dbReference>
<feature type="domain" description="Multidrug resistance protein MdtA-like alpha-helical hairpin" evidence="3">
    <location>
        <begin position="105"/>
        <end position="173"/>
    </location>
</feature>
<comment type="similarity">
    <text evidence="2">Belongs to the membrane fusion protein (MFP) (TC 8.A.1) family.</text>
</comment>
<evidence type="ECO:0000259" key="5">
    <source>
        <dbReference type="Pfam" id="PF25944"/>
    </source>
</evidence>
<dbReference type="PANTHER" id="PTHR30158:SF24">
    <property type="entry name" value="HLYD FAMILY SECRETION PROTEIN"/>
    <property type="match status" value="1"/>
</dbReference>
<dbReference type="SUPFAM" id="SSF111369">
    <property type="entry name" value="HlyD-like secretion proteins"/>
    <property type="match status" value="1"/>
</dbReference>
<evidence type="ECO:0000313" key="8">
    <source>
        <dbReference type="Proteomes" id="UP000652567"/>
    </source>
</evidence>
<feature type="domain" description="Multidrug resistance protein MdtA-like C-terminal permuted SH3" evidence="6">
    <location>
        <begin position="305"/>
        <end position="361"/>
    </location>
</feature>
<dbReference type="PANTHER" id="PTHR30158">
    <property type="entry name" value="ACRA/E-RELATED COMPONENT OF DRUG EFFLUX TRANSPORTER"/>
    <property type="match status" value="1"/>
</dbReference>
<dbReference type="NCBIfam" id="TIGR01730">
    <property type="entry name" value="RND_mfp"/>
    <property type="match status" value="1"/>
</dbReference>
<dbReference type="Proteomes" id="UP000652567">
    <property type="component" value="Unassembled WGS sequence"/>
</dbReference>
<comment type="caution">
    <text evidence="7">The sequence shown here is derived from an EMBL/GenBank/DDBJ whole genome shotgun (WGS) entry which is preliminary data.</text>
</comment>
<dbReference type="GO" id="GO:0030313">
    <property type="term" value="C:cell envelope"/>
    <property type="evidence" value="ECO:0007669"/>
    <property type="project" value="UniProtKB-SubCell"/>
</dbReference>
<feature type="domain" description="Multidrug resistance protein MdtA-like beta-barrel" evidence="5">
    <location>
        <begin position="210"/>
        <end position="297"/>
    </location>
</feature>
<dbReference type="Pfam" id="PF25917">
    <property type="entry name" value="BSH_RND"/>
    <property type="match status" value="1"/>
</dbReference>
<evidence type="ECO:0000256" key="1">
    <source>
        <dbReference type="ARBA" id="ARBA00004519"/>
    </source>
</evidence>
<dbReference type="GO" id="GO:0046677">
    <property type="term" value="P:response to antibiotic"/>
    <property type="evidence" value="ECO:0007669"/>
    <property type="project" value="TreeGrafter"/>
</dbReference>
<dbReference type="GO" id="GO:0022857">
    <property type="term" value="F:transmembrane transporter activity"/>
    <property type="evidence" value="ECO:0007669"/>
    <property type="project" value="InterPro"/>
</dbReference>
<reference evidence="7" key="1">
    <citation type="submission" date="2018-07" db="EMBL/GenBank/DDBJ databases">
        <title>Genome assembly of strain Ka43.</title>
        <authorList>
            <person name="Kukolya J."/>
            <person name="Nagy I."/>
            <person name="Horvath B."/>
            <person name="Toth A."/>
        </authorList>
    </citation>
    <scope>NUCLEOTIDE SEQUENCE</scope>
    <source>
        <strain evidence="7">KB43</strain>
    </source>
</reference>
<evidence type="ECO:0000256" key="2">
    <source>
        <dbReference type="ARBA" id="ARBA00009477"/>
    </source>
</evidence>
<evidence type="ECO:0000259" key="6">
    <source>
        <dbReference type="Pfam" id="PF25967"/>
    </source>
</evidence>
<feature type="domain" description="Multidrug resistance protein MdtA-like barrel-sandwich hybrid" evidence="4">
    <location>
        <begin position="63"/>
        <end position="205"/>
    </location>
</feature>
<dbReference type="AlphaFoldDB" id="A0A928V2F2"/>
<evidence type="ECO:0000313" key="7">
    <source>
        <dbReference type="EMBL" id="MBE8715716.1"/>
    </source>
</evidence>
<dbReference type="Gene3D" id="1.10.287.470">
    <property type="entry name" value="Helix hairpin bin"/>
    <property type="match status" value="1"/>
</dbReference>
<evidence type="ECO:0000259" key="3">
    <source>
        <dbReference type="Pfam" id="PF25876"/>
    </source>
</evidence>
<dbReference type="InterPro" id="IPR058626">
    <property type="entry name" value="MdtA-like_b-barrel"/>
</dbReference>
<dbReference type="GO" id="GO:0005886">
    <property type="term" value="C:plasma membrane"/>
    <property type="evidence" value="ECO:0007669"/>
    <property type="project" value="TreeGrafter"/>
</dbReference>
<protein>
    <submittedName>
        <fullName evidence="7">Efflux RND transporter periplasmic adaptor subunit</fullName>
    </submittedName>
</protein>
<gene>
    <name evidence="7" type="ORF">C4F51_00760</name>
</gene>
<dbReference type="Gene3D" id="2.40.50.100">
    <property type="match status" value="1"/>
</dbReference>
<dbReference type="Pfam" id="PF25967">
    <property type="entry name" value="RND-MFP_C"/>
    <property type="match status" value="1"/>
</dbReference>
<name>A0A928V2F2_9GAMM</name>
<comment type="subcellular location">
    <subcellularLocation>
        <location evidence="1">Cell inner membrane</location>
        <topology evidence="1">Lipid-anchor</topology>
    </subcellularLocation>
</comment>
<sequence length="381" mass="41047">MSYLSVLRLPALSGALLTLLIGCSSDTPSEQAAEGPMPAALFTTRATAEPMIELLPARLEPFRQAEVRARVAGIVTERVYAEGQNVKKGDVLFRIDPRPLEAAHAAAKARQAQAQAGFDIASDKAKRYEGLQDVRAISERDYEEATADVARTRAELEAARAELLRTGLELAYTRVESPIDGRARRALVTEGALVGQDSTTALTTVEQLDPIYVNFSQPADTVFALQQALRAGSLQTADNALEVELVLPDGSLYEKTGELLFTDLSVDPETNNVAMRALFDNQDHLLLPGAYVQVRLTTAINPQLVRVPREALVRVGNKAFVKTVDASNTVADQLVRADRMDGGDWLVTEGLQGGERIIVGNAAFYPTGVPVEPIDPTAAGN</sequence>
<evidence type="ECO:0000259" key="4">
    <source>
        <dbReference type="Pfam" id="PF25917"/>
    </source>
</evidence>
<dbReference type="Gene3D" id="2.40.420.20">
    <property type="match status" value="1"/>
</dbReference>
<dbReference type="Gene3D" id="2.40.30.170">
    <property type="match status" value="1"/>
</dbReference>
<dbReference type="InterPro" id="IPR058627">
    <property type="entry name" value="MdtA-like_C"/>
</dbReference>